<comment type="similarity">
    <text evidence="3">Belongs to the MADD family.</text>
</comment>
<reference evidence="16" key="2">
    <citation type="submission" date="2025-09" db="UniProtKB">
        <authorList>
            <consortium name="Ensembl"/>
        </authorList>
    </citation>
    <scope>IDENTIFICATION</scope>
</reference>
<name>A0A8B9IFQ0_ANSCY</name>
<feature type="compositionally biased region" description="Polar residues" evidence="14">
    <location>
        <begin position="139"/>
        <end position="159"/>
    </location>
</feature>
<evidence type="ECO:0000256" key="1">
    <source>
        <dbReference type="ARBA" id="ARBA00004236"/>
    </source>
</evidence>
<dbReference type="GO" id="GO:0042981">
    <property type="term" value="P:regulation of apoptotic process"/>
    <property type="evidence" value="ECO:0007669"/>
    <property type="project" value="TreeGrafter"/>
</dbReference>
<feature type="domain" description="UDENN" evidence="15">
    <location>
        <begin position="14"/>
        <end position="571"/>
    </location>
</feature>
<sequence>MVQKKKSCPRLLDYLVIIGARQPSSDSVAQTPELLRRYPLEDHVDFPLPPDVVFFCQPEGCLSVRQKRMSFRDDISFVFTLTDKDTGVIRYGICVNFYRSFQKRVPKEKGEGTGGHRAREGQKITKSGDVSAPQEDVGTESSESGSSLQVPSTESTPDVNRSPRSKRLAKGSHRSRNSTLTSLCILSHYPFFSTFRECLYTLKRLVDCCSERLLGKKLGIPRGVQRDTMWRIFTGSLLVEEKSSALLHDLREIEAWIYRLLRSPMPVAGQKRVDVEVLPHELQPALTFALPDPSRFTLVDFPLHLPLELLGVDACLQVLTCILLEHKVVLQSRDYNALSMSVMAFVAMIYPLEYMFPVIPLLPTCMASAEQLLLAPTPYIIGVPASFFLYKLDFKMPDDVWLIDLDTNKVIVPTNAESLPSLPEPEASELKKHLKQALASMSLNTQPILNLEKFHEGQEVPLLLGRPQNDLQSTPSTEFNPLIYGNDVDSVDVATRVAMVRFFNSPNVLQGFQMHTRTLRLFPRPVVAFQANSFLASRPKQTPFADKLSRTQAVEYFGEWSLNPTNYAFQRIHNNMFDPALIGDKPKWYAHQLQPIHYRVYDSNSQLAEALNVPVEKETDSDPTDDSGSDSVDYDDSSSSYSSLGDFVSEMMKCDINGDTPNVDPLTHAALGDASEVEFDDFQEYSGDLDEQAMDSENSQENNQPRSSSSTTASSSPSTVIHGVNHESADSAEMEEKLAAGFSNHLPSLPLQTSFPKMSLDRRESDSPAVSMSSSEGVVRKREYDNPYFEPQYGFPTEDEDDEQEESYTPRFNQNLNGSRSQKLLRPNSLKLANDSDADSDSRASSPNSTVSNNSSEGFGGIMSFASSLYRNHSTSFSLSNLALPTKVGRDKNTPFPSLKGNRRALVDQKSSVIKHSPTVKRESPSPQGRSSNSSENQQFLKEVVHNVLDGQGVGWLNMKRVRRLLESEQLRVFVLSKLNRTIQSEEDARQDVIQDVEISRKVYKGMLDLLKCTVLSLEQSYANAGLGGMASVFGLLEIAHTHYYNKEPEKRKRSPTDGSITPVGKDPASSPRVELKPAMQLPVPQLMSKALSPAGKGPREFDTRSLKEENFIASIGPEGVKHFDLGETDEKKSQISADSGLSLASGSQKSDFDSLPSGGPAVMVRSTSQDSEVSTVVSNSSGETLGADSDLSSNAGDGPSMENGGNLTGSRGTVSDSEIETNSATSSIFAKSHNLKQSVKDSKGSTPGRVPEDGNQRVYLYEGLLGRDKGSVWDQLEDAAMETFSMSKERSTLWDQMQFWEDAFLDAVMLEREGMGMDQGPQEMIDRYLSLGEHDRKRLEDDEDRLLATLLHNMIAYMLMIKVNKNDIRKKVRRLMGKSHIGLVHSQQINDILDKLANLNGRELPVRPSGSRHIKKQTFVVHAGTDTTGDIFFMEVCDDCIVLRSNIGTVYERWWYEKLINMTYCPKTKVLCLWRRNGQETQLNKFYTKKCRELYYCVKDSMERAAARQQSIKPGPELGGEFPVQDMKTGEGGLLQVTLEGINLKFMHSQVFIELNHIKKCNTVRGVFVLEEFVPETKEVVSHKYKTPMAHEICYSVLCLFSYVAAIRGKEAENKSKPPRPVSS</sequence>
<feature type="compositionally biased region" description="Low complexity" evidence="14">
    <location>
        <begin position="1137"/>
        <end position="1148"/>
    </location>
</feature>
<evidence type="ECO:0000256" key="11">
    <source>
        <dbReference type="ARBA" id="ARBA00064743"/>
    </source>
</evidence>
<evidence type="ECO:0000313" key="17">
    <source>
        <dbReference type="Proteomes" id="UP000694521"/>
    </source>
</evidence>
<evidence type="ECO:0000256" key="3">
    <source>
        <dbReference type="ARBA" id="ARBA00005978"/>
    </source>
</evidence>
<feature type="compositionally biased region" description="Acidic residues" evidence="14">
    <location>
        <begin position="621"/>
        <end position="636"/>
    </location>
</feature>
<feature type="compositionally biased region" description="Polar residues" evidence="14">
    <location>
        <begin position="1204"/>
        <end position="1230"/>
    </location>
</feature>
<evidence type="ECO:0000256" key="12">
    <source>
        <dbReference type="ARBA" id="ARBA00079552"/>
    </source>
</evidence>
<dbReference type="Proteomes" id="UP000694521">
    <property type="component" value="Unplaced"/>
</dbReference>
<dbReference type="GO" id="GO:0005886">
    <property type="term" value="C:plasma membrane"/>
    <property type="evidence" value="ECO:0007669"/>
    <property type="project" value="UniProtKB-SubCell"/>
</dbReference>
<evidence type="ECO:0000256" key="2">
    <source>
        <dbReference type="ARBA" id="ARBA00004496"/>
    </source>
</evidence>
<dbReference type="InterPro" id="IPR043153">
    <property type="entry name" value="DENN_C"/>
</dbReference>
<dbReference type="GeneID" id="106043696"/>
<dbReference type="SMART" id="SM00800">
    <property type="entry name" value="uDENN"/>
    <property type="match status" value="1"/>
</dbReference>
<feature type="region of interest" description="Disordered" evidence="14">
    <location>
        <begin position="614"/>
        <end position="641"/>
    </location>
</feature>
<dbReference type="InterPro" id="IPR005113">
    <property type="entry name" value="uDENN_dom"/>
</dbReference>
<feature type="compositionally biased region" description="Low complexity" evidence="14">
    <location>
        <begin position="707"/>
        <end position="719"/>
    </location>
</feature>
<comment type="function">
    <text evidence="10">Guanyl-nucleotide exchange factor that regulates small GTPases of the Rab family. Converts GDP-bound inactive form of RAB27A and RAB27B to the GTP-bound active forms. Converts GDP-bound inactive form of RAB3A, RAB3C and RAB3D to the GTP-bound active forms, GTPases involved in synaptic vesicle exocytosis and vesicle secretion. Plays a role in synaptic vesicle formation and in vesicle trafficking at the neuromuscular junction. Involved in up-regulating a post-docking step of synaptic exocytosis in central synapses. Probably by binding to the motor proteins KIF1B and KIF1A, mediates motor-dependent transport of GTP-RAB3A-positive vesicles to the presynaptic nerve terminals. Plays a role in TNFA-mediated activation of the MAPK pathway, including ERK1/2. May link TNFRSF1A with MAP kinase activation. May be involved in the regulation of TNFA-induced apoptosis.</text>
</comment>
<keyword evidence="5" id="KW-1003">Cell membrane</keyword>
<evidence type="ECO:0000256" key="14">
    <source>
        <dbReference type="SAM" id="MobiDB-lite"/>
    </source>
</evidence>
<comment type="subunit">
    <text evidence="11">Interacts (via death domain) with TNFRSF1A (via death domain). Interacts with PIDD1. Interacts with YWHAZ. Interacts (via death domain) with KIF1B; links the motor KIF1B to Rab3-carrying vesicles in anterograde synaptic vesicle transport. Interacts with KIF1A. Interacts (via uDENN domain) with RAB3A, RAB3B, RAB3C and RAB3D; the GTP-bound form of the Rab proteins is preferred for interaction.</text>
</comment>
<feature type="compositionally biased region" description="Basic residues" evidence="14">
    <location>
        <begin position="163"/>
        <end position="173"/>
    </location>
</feature>
<evidence type="ECO:0000256" key="6">
    <source>
        <dbReference type="ARBA" id="ARBA00022490"/>
    </source>
</evidence>
<dbReference type="InterPro" id="IPR001194">
    <property type="entry name" value="cDENN_dom"/>
</dbReference>
<feature type="compositionally biased region" description="Polar residues" evidence="14">
    <location>
        <begin position="1166"/>
        <end position="1184"/>
    </location>
</feature>
<feature type="region of interest" description="Disordered" evidence="14">
    <location>
        <begin position="759"/>
        <end position="858"/>
    </location>
</feature>
<evidence type="ECO:0000256" key="8">
    <source>
        <dbReference type="ARBA" id="ARBA00022703"/>
    </source>
</evidence>
<keyword evidence="8" id="KW-0053">Apoptosis</keyword>
<dbReference type="SMART" id="SM00799">
    <property type="entry name" value="DENN"/>
    <property type="match status" value="1"/>
</dbReference>
<feature type="region of interest" description="Disordered" evidence="14">
    <location>
        <begin position="886"/>
        <end position="937"/>
    </location>
</feature>
<dbReference type="CTD" id="8567"/>
<dbReference type="GO" id="GO:0005829">
    <property type="term" value="C:cytosol"/>
    <property type="evidence" value="ECO:0007669"/>
    <property type="project" value="TreeGrafter"/>
</dbReference>
<dbReference type="Gene3D" id="3.30.450.200">
    <property type="match status" value="1"/>
</dbReference>
<evidence type="ECO:0000259" key="15">
    <source>
        <dbReference type="PROSITE" id="PS50211"/>
    </source>
</evidence>
<keyword evidence="6" id="KW-0963">Cytoplasm</keyword>
<dbReference type="PANTHER" id="PTHR13008:SF7">
    <property type="entry name" value="MAP KINASE-ACTIVATING DEATH DOMAIN PROTEIN"/>
    <property type="match status" value="1"/>
</dbReference>
<evidence type="ECO:0000256" key="4">
    <source>
        <dbReference type="ARBA" id="ARBA00017868"/>
    </source>
</evidence>
<dbReference type="PANTHER" id="PTHR13008">
    <property type="entry name" value="MAP-KINASE ACTIVATING DEATH DOMAIN PROTEIN MADD /DENN/AEX-3 C.ELEGANS"/>
    <property type="match status" value="1"/>
</dbReference>
<dbReference type="GO" id="GO:0006915">
    <property type="term" value="P:apoptotic process"/>
    <property type="evidence" value="ECO:0007669"/>
    <property type="project" value="UniProtKB-KW"/>
</dbReference>
<feature type="region of interest" description="Disordered" evidence="14">
    <location>
        <begin position="106"/>
        <end position="173"/>
    </location>
</feature>
<accession>A0A8B9IFQ0</accession>
<dbReference type="InterPro" id="IPR039980">
    <property type="entry name" value="MADD"/>
</dbReference>
<feature type="compositionally biased region" description="Low complexity" evidence="14">
    <location>
        <begin position="925"/>
        <end position="937"/>
    </location>
</feature>
<dbReference type="Pfam" id="PF03456">
    <property type="entry name" value="uDENN"/>
    <property type="match status" value="1"/>
</dbReference>
<gene>
    <name evidence="16" type="primary">MADD</name>
</gene>
<comment type="subcellular location">
    <subcellularLocation>
        <location evidence="1">Cell membrane</location>
    </subcellularLocation>
    <subcellularLocation>
        <location evidence="2">Cytoplasm</location>
    </subcellularLocation>
</comment>
<dbReference type="Pfam" id="PF23629">
    <property type="entry name" value="Death_MADD"/>
    <property type="match status" value="1"/>
</dbReference>
<dbReference type="FunFam" id="3.40.50.11500:FF:000002">
    <property type="entry name" value="MAP kinase-activating death domain protein-like Protein"/>
    <property type="match status" value="1"/>
</dbReference>
<dbReference type="Gene3D" id="3.40.50.11500">
    <property type="match status" value="1"/>
</dbReference>
<organism evidence="16 17">
    <name type="scientific">Anser cygnoides</name>
    <name type="common">Swan goose</name>
    <dbReference type="NCBI Taxonomy" id="8845"/>
    <lineage>
        <taxon>Eukaryota</taxon>
        <taxon>Metazoa</taxon>
        <taxon>Chordata</taxon>
        <taxon>Craniata</taxon>
        <taxon>Vertebrata</taxon>
        <taxon>Euteleostomi</taxon>
        <taxon>Archelosauria</taxon>
        <taxon>Archosauria</taxon>
        <taxon>Dinosauria</taxon>
        <taxon>Saurischia</taxon>
        <taxon>Theropoda</taxon>
        <taxon>Coelurosauria</taxon>
        <taxon>Aves</taxon>
        <taxon>Neognathae</taxon>
        <taxon>Galloanserae</taxon>
        <taxon>Anseriformes</taxon>
        <taxon>Anatidae</taxon>
        <taxon>Anserinae</taxon>
        <taxon>Anser</taxon>
    </lineage>
</organism>
<dbReference type="SMART" id="SM00801">
    <property type="entry name" value="dDENN"/>
    <property type="match status" value="1"/>
</dbReference>
<evidence type="ECO:0000256" key="5">
    <source>
        <dbReference type="ARBA" id="ARBA00022475"/>
    </source>
</evidence>
<feature type="compositionally biased region" description="Low complexity" evidence="14">
    <location>
        <begin position="843"/>
        <end position="856"/>
    </location>
</feature>
<dbReference type="GO" id="GO:0032483">
    <property type="term" value="P:regulation of Rab protein signal transduction"/>
    <property type="evidence" value="ECO:0007669"/>
    <property type="project" value="TreeGrafter"/>
</dbReference>
<evidence type="ECO:0000256" key="9">
    <source>
        <dbReference type="ARBA" id="ARBA00023136"/>
    </source>
</evidence>
<keyword evidence="9" id="KW-0472">Membrane</keyword>
<evidence type="ECO:0000256" key="13">
    <source>
        <dbReference type="ARBA" id="ARBA00081633"/>
    </source>
</evidence>
<feature type="region of interest" description="Disordered" evidence="14">
    <location>
        <begin position="692"/>
        <end position="722"/>
    </location>
</feature>
<feature type="region of interest" description="Disordered" evidence="14">
    <location>
        <begin position="1132"/>
        <end position="1256"/>
    </location>
</feature>
<dbReference type="PROSITE" id="PS50211">
    <property type="entry name" value="DENN"/>
    <property type="match status" value="1"/>
</dbReference>
<dbReference type="InterPro" id="IPR037516">
    <property type="entry name" value="Tripartite_DENN"/>
</dbReference>
<dbReference type="GO" id="GO:0005085">
    <property type="term" value="F:guanyl-nucleotide exchange factor activity"/>
    <property type="evidence" value="ECO:0007669"/>
    <property type="project" value="UniProtKB-KW"/>
</dbReference>
<dbReference type="InterPro" id="IPR056574">
    <property type="entry name" value="Death_MADD"/>
</dbReference>
<feature type="region of interest" description="Disordered" evidence="14">
    <location>
        <begin position="1047"/>
        <end position="1073"/>
    </location>
</feature>
<feature type="compositionally biased region" description="Polar residues" evidence="14">
    <location>
        <begin position="810"/>
        <end position="822"/>
    </location>
</feature>
<dbReference type="RefSeq" id="XP_047922317.1">
    <property type="nucleotide sequence ID" value="XM_048066360.2"/>
</dbReference>
<proteinExistence type="inferred from homology"/>
<reference evidence="16" key="1">
    <citation type="submission" date="2025-08" db="UniProtKB">
        <authorList>
            <consortium name="Ensembl"/>
        </authorList>
    </citation>
    <scope>IDENTIFICATION</scope>
</reference>
<evidence type="ECO:0000313" key="16">
    <source>
        <dbReference type="Ensembl" id="ENSACDP00005005019.1"/>
    </source>
</evidence>
<dbReference type="InterPro" id="IPR057469">
    <property type="entry name" value="PH_MADD"/>
</dbReference>
<dbReference type="InterPro" id="IPR005112">
    <property type="entry name" value="dDENN_dom"/>
</dbReference>
<dbReference type="Ensembl" id="ENSACDT00005006030.1">
    <property type="protein sequence ID" value="ENSACDP00005005019.1"/>
    <property type="gene ID" value="ENSACDG00005003648.1"/>
</dbReference>
<evidence type="ECO:0000256" key="7">
    <source>
        <dbReference type="ARBA" id="ARBA00022658"/>
    </source>
</evidence>
<evidence type="ECO:0000256" key="10">
    <source>
        <dbReference type="ARBA" id="ARBA00060181"/>
    </source>
</evidence>
<protein>
    <recommendedName>
        <fullName evidence="4">MAP kinase-activating death domain protein</fullName>
    </recommendedName>
    <alternativeName>
        <fullName evidence="12">Rab3 GDP/GTP exchange factor</fullName>
    </alternativeName>
    <alternativeName>
        <fullName evidence="13">Rab3 GDP/GTP exchange protein</fullName>
    </alternativeName>
</protein>
<feature type="compositionally biased region" description="Acidic residues" evidence="14">
    <location>
        <begin position="797"/>
        <end position="806"/>
    </location>
</feature>
<dbReference type="Pfam" id="PF02141">
    <property type="entry name" value="DENN"/>
    <property type="match status" value="1"/>
</dbReference>
<feature type="compositionally biased region" description="Polar residues" evidence="14">
    <location>
        <begin position="695"/>
        <end position="706"/>
    </location>
</feature>
<keyword evidence="7" id="KW-0344">Guanine-nucleotide releasing factor</keyword>
<dbReference type="Pfam" id="PF25328">
    <property type="entry name" value="PH_MADD"/>
    <property type="match status" value="1"/>
</dbReference>
<keyword evidence="17" id="KW-1185">Reference proteome</keyword>